<dbReference type="Gene3D" id="3.20.20.220">
    <property type="match status" value="1"/>
</dbReference>
<dbReference type="PANTHER" id="PTHR13914:SF0">
    <property type="entry name" value="PROLINE DEHYDROGENASE 1, MITOCHONDRIAL"/>
    <property type="match status" value="1"/>
</dbReference>
<protein>
    <submittedName>
        <fullName evidence="3">Carbapenem antibiotics biosynthesis protein carD</fullName>
    </submittedName>
</protein>
<dbReference type="AlphaFoldDB" id="S2DDU4"/>
<dbReference type="RefSeq" id="WP_009034633.1">
    <property type="nucleotide sequence ID" value="NZ_ALWO02000040.1"/>
</dbReference>
<evidence type="ECO:0000313" key="4">
    <source>
        <dbReference type="Proteomes" id="UP000006073"/>
    </source>
</evidence>
<name>S2DDU4_INDAL</name>
<dbReference type="GO" id="GO:0004657">
    <property type="term" value="F:proline dehydrogenase activity"/>
    <property type="evidence" value="ECO:0007669"/>
    <property type="project" value="InterPro"/>
</dbReference>
<sequence length="393" mass="44812">MPVKPKISFENLEVAFASKSDAELRKMYLIFATVNNNLAVSLGTKLANWSFALKLPIKGLMKKTMFGHFCGGEDIDDCQKSLEELAKYNIHTILDYSVEGKGNEESYEATKQEILKTIARSAGDDRIPFAVFKVTGLGDYKLMTKIQAGKKLNEKEKSLFERLKGRVDELCKAAFDANTKILVDAEESWFQDVIDQMTYEAMEKYNQDSCIVYNTYQMYRHDMLQRLKDAHQEAQRKNYILGAKLVRGAYMEKERDRAKDKGYSSPIQPDKASSDRDYDAALKYCVENLKSIALVSGSHNEKSNIYLTELISEYGINPQDDKVYFAQLYGMSDNISFNLADAGYNVVKYVPYGPVEKVMPYLSRRAEENTSVAGQSSRELDLIKREIARRKKK</sequence>
<comment type="caution">
    <text evidence="3">The sequence shown here is derived from an EMBL/GenBank/DDBJ whole genome shotgun (WGS) entry which is preliminary data.</text>
</comment>
<dbReference type="STRING" id="1189612.A33Q_3335"/>
<keyword evidence="4" id="KW-1185">Reference proteome</keyword>
<dbReference type="eggNOG" id="COG0506">
    <property type="taxonomic scope" value="Bacteria"/>
</dbReference>
<proteinExistence type="predicted"/>
<dbReference type="InterPro" id="IPR029041">
    <property type="entry name" value="FAD-linked_oxidoreductase-like"/>
</dbReference>
<evidence type="ECO:0000313" key="3">
    <source>
        <dbReference type="EMBL" id="EOZ95130.1"/>
    </source>
</evidence>
<dbReference type="OrthoDB" id="1401444at2"/>
<gene>
    <name evidence="3" type="ORF">A33Q_3335</name>
</gene>
<accession>S2DDU4</accession>
<dbReference type="EMBL" id="ALWO02000040">
    <property type="protein sequence ID" value="EOZ95130.1"/>
    <property type="molecule type" value="Genomic_DNA"/>
</dbReference>
<keyword evidence="1" id="KW-0560">Oxidoreductase</keyword>
<reference evidence="3 4" key="1">
    <citation type="journal article" date="2013" name="Genome Announc.">
        <title>Draft Genome Sequence of Indibacter alkaliphilus Strain LW1T, Isolated from Lonar Lake, a Haloalkaline Lake in the Buldana District of Maharashtra, India.</title>
        <authorList>
            <person name="Singh A."/>
            <person name="Kumar Jangir P."/>
            <person name="Sharma R."/>
            <person name="Singh A."/>
            <person name="Kumar Pinnaka A."/>
            <person name="Shivaji S."/>
        </authorList>
    </citation>
    <scope>NUCLEOTIDE SEQUENCE [LARGE SCALE GENOMIC DNA]</scope>
    <source>
        <strain evidence="4">CCUG 57479 / KCTC 22604 / LW1</strain>
    </source>
</reference>
<evidence type="ECO:0000259" key="2">
    <source>
        <dbReference type="Pfam" id="PF01619"/>
    </source>
</evidence>
<dbReference type="PANTHER" id="PTHR13914">
    <property type="entry name" value="PROLINE OXIDASE"/>
    <property type="match status" value="1"/>
</dbReference>
<feature type="domain" description="Proline dehydrogenase" evidence="2">
    <location>
        <begin position="78"/>
        <end position="377"/>
    </location>
</feature>
<dbReference type="Proteomes" id="UP000006073">
    <property type="component" value="Unassembled WGS sequence"/>
</dbReference>
<dbReference type="InterPro" id="IPR015659">
    <property type="entry name" value="Proline_oxidase"/>
</dbReference>
<dbReference type="Pfam" id="PF01619">
    <property type="entry name" value="Pro_dh"/>
    <property type="match status" value="1"/>
</dbReference>
<dbReference type="InterPro" id="IPR002872">
    <property type="entry name" value="Proline_DH_dom"/>
</dbReference>
<dbReference type="SUPFAM" id="SSF51730">
    <property type="entry name" value="FAD-linked oxidoreductase"/>
    <property type="match status" value="1"/>
</dbReference>
<dbReference type="GO" id="GO:0071949">
    <property type="term" value="F:FAD binding"/>
    <property type="evidence" value="ECO:0007669"/>
    <property type="project" value="TreeGrafter"/>
</dbReference>
<evidence type="ECO:0000256" key="1">
    <source>
        <dbReference type="ARBA" id="ARBA00023002"/>
    </source>
</evidence>
<organism evidence="3 4">
    <name type="scientific">Indibacter alkaliphilus (strain CCUG 57479 / KCTC 22604 / LW1)</name>
    <dbReference type="NCBI Taxonomy" id="1189612"/>
    <lineage>
        <taxon>Bacteria</taxon>
        <taxon>Pseudomonadati</taxon>
        <taxon>Bacteroidota</taxon>
        <taxon>Cytophagia</taxon>
        <taxon>Cytophagales</taxon>
        <taxon>Cyclobacteriaceae</taxon>
    </lineage>
</organism>
<dbReference type="GO" id="GO:0010133">
    <property type="term" value="P:L-proline catabolic process to L-glutamate"/>
    <property type="evidence" value="ECO:0007669"/>
    <property type="project" value="TreeGrafter"/>
</dbReference>